<protein>
    <recommendedName>
        <fullName evidence="3">DUF2062 domain-containing protein</fullName>
    </recommendedName>
</protein>
<dbReference type="AlphaFoldDB" id="A0A1G6BJJ7"/>
<dbReference type="PANTHER" id="PTHR40547:SF1">
    <property type="entry name" value="SLL0298 PROTEIN"/>
    <property type="match status" value="1"/>
</dbReference>
<feature type="transmembrane region" description="Helical" evidence="2">
    <location>
        <begin position="69"/>
        <end position="90"/>
    </location>
</feature>
<feature type="region of interest" description="Disordered" evidence="1">
    <location>
        <begin position="170"/>
        <end position="189"/>
    </location>
</feature>
<dbReference type="Pfam" id="PF09835">
    <property type="entry name" value="DUF2062"/>
    <property type="match status" value="1"/>
</dbReference>
<evidence type="ECO:0000256" key="1">
    <source>
        <dbReference type="SAM" id="MobiDB-lite"/>
    </source>
</evidence>
<dbReference type="PANTHER" id="PTHR40547">
    <property type="entry name" value="SLL0298 PROTEIN"/>
    <property type="match status" value="1"/>
</dbReference>
<proteinExistence type="predicted"/>
<sequence length="211" mass="24041">MKTKPSRLWWENLLRSLRHLYKKVLRIKSTPHDLALGMALGIFIGLLPIIPLQTIFVLILAVAFRCSKLTALIGTSITNPLTIPFFYLLMLRIGRFFLPEGRGRLNPEHWTIGELLQTGWYFYASMLLGGFLIAIPSALFAYFLTLFLTKAHQARRARKMSASPYARFYSPESYDQPPPQTFENSDIKADRHNADASDKFLRSCKSKGSNA</sequence>
<feature type="domain" description="DUF2062" evidence="3">
    <location>
        <begin position="14"/>
        <end position="157"/>
    </location>
</feature>
<dbReference type="RefSeq" id="WP_139162926.1">
    <property type="nucleotide sequence ID" value="NZ_FMXO01000005.1"/>
</dbReference>
<dbReference type="InterPro" id="IPR018639">
    <property type="entry name" value="DUF2062"/>
</dbReference>
<organism evidence="4 5">
    <name type="scientific">Desulfonatronum thiosulfatophilum</name>
    <dbReference type="NCBI Taxonomy" id="617002"/>
    <lineage>
        <taxon>Bacteria</taxon>
        <taxon>Pseudomonadati</taxon>
        <taxon>Thermodesulfobacteriota</taxon>
        <taxon>Desulfovibrionia</taxon>
        <taxon>Desulfovibrionales</taxon>
        <taxon>Desulfonatronaceae</taxon>
        <taxon>Desulfonatronum</taxon>
    </lineage>
</organism>
<gene>
    <name evidence="4" type="ORF">SAMN05660653_00990</name>
</gene>
<keyword evidence="2" id="KW-0472">Membrane</keyword>
<evidence type="ECO:0000259" key="3">
    <source>
        <dbReference type="Pfam" id="PF09835"/>
    </source>
</evidence>
<accession>A0A1G6BJJ7</accession>
<dbReference type="STRING" id="617002.SAMN05660653_00990"/>
<evidence type="ECO:0000256" key="2">
    <source>
        <dbReference type="SAM" id="Phobius"/>
    </source>
</evidence>
<dbReference type="Proteomes" id="UP000198771">
    <property type="component" value="Unassembled WGS sequence"/>
</dbReference>
<reference evidence="4 5" key="1">
    <citation type="submission" date="2016-10" db="EMBL/GenBank/DDBJ databases">
        <authorList>
            <person name="de Groot N.N."/>
        </authorList>
    </citation>
    <scope>NUCLEOTIDE SEQUENCE [LARGE SCALE GENOMIC DNA]</scope>
    <source>
        <strain evidence="4 5">ASO4-2</strain>
    </source>
</reference>
<evidence type="ECO:0000313" key="5">
    <source>
        <dbReference type="Proteomes" id="UP000198771"/>
    </source>
</evidence>
<feature type="transmembrane region" description="Helical" evidence="2">
    <location>
        <begin position="120"/>
        <end position="149"/>
    </location>
</feature>
<evidence type="ECO:0000313" key="4">
    <source>
        <dbReference type="EMBL" id="SDB20753.1"/>
    </source>
</evidence>
<name>A0A1G6BJJ7_9BACT</name>
<keyword evidence="5" id="KW-1185">Reference proteome</keyword>
<dbReference type="EMBL" id="FMXO01000005">
    <property type="protein sequence ID" value="SDB20753.1"/>
    <property type="molecule type" value="Genomic_DNA"/>
</dbReference>
<keyword evidence="2" id="KW-0812">Transmembrane</keyword>
<keyword evidence="2" id="KW-1133">Transmembrane helix</keyword>
<dbReference type="OrthoDB" id="9794343at2"/>
<feature type="transmembrane region" description="Helical" evidence="2">
    <location>
        <begin position="34"/>
        <end position="62"/>
    </location>
</feature>